<dbReference type="EMBL" id="LNXY01000032">
    <property type="protein sequence ID" value="KTC84399.1"/>
    <property type="molecule type" value="Genomic_DNA"/>
</dbReference>
<feature type="chain" id="PRO_5006912133" evidence="1">
    <location>
        <begin position="24"/>
        <end position="101"/>
    </location>
</feature>
<dbReference type="AlphaFoldDB" id="A0A0W0SLZ9"/>
<evidence type="ECO:0000256" key="1">
    <source>
        <dbReference type="SAM" id="SignalP"/>
    </source>
</evidence>
<gene>
    <name evidence="2" type="ORF">Ldro_3002</name>
</gene>
<feature type="signal peptide" evidence="1">
    <location>
        <begin position="1"/>
        <end position="23"/>
    </location>
</feature>
<comment type="caution">
    <text evidence="2">The sequence shown here is derived from an EMBL/GenBank/DDBJ whole genome shotgun (WGS) entry which is preliminary data.</text>
</comment>
<evidence type="ECO:0000313" key="3">
    <source>
        <dbReference type="Proteomes" id="UP000054736"/>
    </source>
</evidence>
<evidence type="ECO:0000313" key="2">
    <source>
        <dbReference type="EMBL" id="KTC84399.1"/>
    </source>
</evidence>
<name>A0A0W0SLZ9_9GAMM</name>
<organism evidence="2 3">
    <name type="scientific">Legionella drozanskii LLAP-1</name>
    <dbReference type="NCBI Taxonomy" id="1212489"/>
    <lineage>
        <taxon>Bacteria</taxon>
        <taxon>Pseudomonadati</taxon>
        <taxon>Pseudomonadota</taxon>
        <taxon>Gammaproteobacteria</taxon>
        <taxon>Legionellales</taxon>
        <taxon>Legionellaceae</taxon>
        <taxon>Legionella</taxon>
    </lineage>
</organism>
<proteinExistence type="predicted"/>
<dbReference type="STRING" id="1212489.Ldro_3002"/>
<keyword evidence="1" id="KW-0732">Signal</keyword>
<keyword evidence="3" id="KW-1185">Reference proteome</keyword>
<sequence>MKIHSLLSVLMLASLLSSCSSMNSNFSCNVTAGDNCLSMDEVNAMTEVKAIKILPPAHERQKSLIKASVKRLWLVPHADKQGKNHPGEYVYVPEITEGKTA</sequence>
<dbReference type="RefSeq" id="WP_058497273.1">
    <property type="nucleotide sequence ID" value="NZ_CAAAIU010000019.1"/>
</dbReference>
<protein>
    <submittedName>
        <fullName evidence="2">Conjugative transfer protein</fullName>
    </submittedName>
</protein>
<dbReference type="PROSITE" id="PS51257">
    <property type="entry name" value="PROKAR_LIPOPROTEIN"/>
    <property type="match status" value="1"/>
</dbReference>
<dbReference type="Proteomes" id="UP000054736">
    <property type="component" value="Unassembled WGS sequence"/>
</dbReference>
<accession>A0A0W0SLZ9</accession>
<reference evidence="2 3" key="1">
    <citation type="submission" date="2015-11" db="EMBL/GenBank/DDBJ databases">
        <title>Genomic analysis of 38 Legionella species identifies large and diverse effector repertoires.</title>
        <authorList>
            <person name="Burstein D."/>
            <person name="Amaro F."/>
            <person name="Zusman T."/>
            <person name="Lifshitz Z."/>
            <person name="Cohen O."/>
            <person name="Gilbert J.A."/>
            <person name="Pupko T."/>
            <person name="Shuman H.A."/>
            <person name="Segal G."/>
        </authorList>
    </citation>
    <scope>NUCLEOTIDE SEQUENCE [LARGE SCALE GENOMIC DNA]</scope>
    <source>
        <strain evidence="2 3">ATCC 700990</strain>
    </source>
</reference>
<dbReference type="PATRIC" id="fig|1212489.4.peg.3173"/>